<dbReference type="Pfam" id="PF03735">
    <property type="entry name" value="ENT"/>
    <property type="match status" value="1"/>
</dbReference>
<name>A0AAV2QAG2_MEGNR</name>
<protein>
    <recommendedName>
        <fullName evidence="4">ENT domain-containing protein</fullName>
    </recommendedName>
</protein>
<feature type="compositionally biased region" description="Polar residues" evidence="3">
    <location>
        <begin position="181"/>
        <end position="200"/>
    </location>
</feature>
<dbReference type="Proteomes" id="UP001497623">
    <property type="component" value="Unassembled WGS sequence"/>
</dbReference>
<proteinExistence type="predicted"/>
<evidence type="ECO:0000259" key="4">
    <source>
        <dbReference type="PROSITE" id="PS51138"/>
    </source>
</evidence>
<comment type="subcellular location">
    <subcellularLocation>
        <location evidence="1">Nucleus</location>
    </subcellularLocation>
</comment>
<accession>A0AAV2QAG2</accession>
<dbReference type="PROSITE" id="PS51138">
    <property type="entry name" value="ENT"/>
    <property type="match status" value="1"/>
</dbReference>
<feature type="non-terminal residue" evidence="5">
    <location>
        <position position="334"/>
    </location>
</feature>
<dbReference type="SMART" id="SM01191">
    <property type="entry name" value="ENT"/>
    <property type="match status" value="1"/>
</dbReference>
<dbReference type="PANTHER" id="PTHR16500:SF3">
    <property type="entry name" value="BRCA2-INTERACTING TRANSCRIPTIONAL REPRESSOR EMSY"/>
    <property type="match status" value="1"/>
</dbReference>
<feature type="region of interest" description="Disordered" evidence="3">
    <location>
        <begin position="142"/>
        <end position="220"/>
    </location>
</feature>
<feature type="compositionally biased region" description="Low complexity" evidence="3">
    <location>
        <begin position="279"/>
        <end position="295"/>
    </location>
</feature>
<feature type="region of interest" description="Disordered" evidence="3">
    <location>
        <begin position="242"/>
        <end position="334"/>
    </location>
</feature>
<dbReference type="SUPFAM" id="SSF158639">
    <property type="entry name" value="ENT-like"/>
    <property type="match status" value="1"/>
</dbReference>
<feature type="compositionally biased region" description="Polar residues" evidence="3">
    <location>
        <begin position="322"/>
        <end position="334"/>
    </location>
</feature>
<comment type="caution">
    <text evidence="5">The sequence shown here is derived from an EMBL/GenBank/DDBJ whole genome shotgun (WGS) entry which is preliminary data.</text>
</comment>
<dbReference type="InterPro" id="IPR036142">
    <property type="entry name" value="ENT_dom-like_sf"/>
</dbReference>
<dbReference type="Gene3D" id="1.10.1240.40">
    <property type="entry name" value="ENT domain"/>
    <property type="match status" value="1"/>
</dbReference>
<evidence type="ECO:0000256" key="1">
    <source>
        <dbReference type="ARBA" id="ARBA00004123"/>
    </source>
</evidence>
<gene>
    <name evidence="5" type="ORF">MNOR_LOCUS8938</name>
</gene>
<evidence type="ECO:0000313" key="5">
    <source>
        <dbReference type="EMBL" id="CAL4072834.1"/>
    </source>
</evidence>
<sequence>MMDVLIKKPGGWPHLLDMTKAECRKTLRALELSAYSQSVAVFRAQGELTKEKRKLLNDLQAVFSITLERHRAEIRKAVNDEKLNTIAETLAGPNTGVEWAVEGRRLVPLMPRVSPQTAYTALATRMAMLYYGINDKMPHPANTAQYGKMDDLGAESDDTDSEEETEGLRYISQPMVPHQYNADQGSYTTLPHSQARQARMTTKENREAREAPVTSSSLTAGGGAAAASAMVLGAAAGGGVSNSLCNSSSNSGIGGGIDKRKRKRSSSTDHPPLPPPQQAPQHQPHQPTTPTKQAPGMGRPVAGPPMKITVTGNVARGIPGTPVSTFAAQHTQKV</sequence>
<evidence type="ECO:0000256" key="2">
    <source>
        <dbReference type="ARBA" id="ARBA00023242"/>
    </source>
</evidence>
<keyword evidence="2" id="KW-0539">Nucleus</keyword>
<dbReference type="EMBL" id="CAXKWB010004227">
    <property type="protein sequence ID" value="CAL4072834.1"/>
    <property type="molecule type" value="Genomic_DNA"/>
</dbReference>
<feature type="compositionally biased region" description="Low complexity" evidence="3">
    <location>
        <begin position="242"/>
        <end position="251"/>
    </location>
</feature>
<dbReference type="InterPro" id="IPR005491">
    <property type="entry name" value="ENT_dom"/>
</dbReference>
<organism evidence="5 6">
    <name type="scientific">Meganyctiphanes norvegica</name>
    <name type="common">Northern krill</name>
    <name type="synonym">Thysanopoda norvegica</name>
    <dbReference type="NCBI Taxonomy" id="48144"/>
    <lineage>
        <taxon>Eukaryota</taxon>
        <taxon>Metazoa</taxon>
        <taxon>Ecdysozoa</taxon>
        <taxon>Arthropoda</taxon>
        <taxon>Crustacea</taxon>
        <taxon>Multicrustacea</taxon>
        <taxon>Malacostraca</taxon>
        <taxon>Eumalacostraca</taxon>
        <taxon>Eucarida</taxon>
        <taxon>Euphausiacea</taxon>
        <taxon>Euphausiidae</taxon>
        <taxon>Meganyctiphanes</taxon>
    </lineage>
</organism>
<evidence type="ECO:0000313" key="6">
    <source>
        <dbReference type="Proteomes" id="UP001497623"/>
    </source>
</evidence>
<reference evidence="5 6" key="1">
    <citation type="submission" date="2024-05" db="EMBL/GenBank/DDBJ databases">
        <authorList>
            <person name="Wallberg A."/>
        </authorList>
    </citation>
    <scope>NUCLEOTIDE SEQUENCE [LARGE SCALE GENOMIC DNA]</scope>
</reference>
<evidence type="ECO:0000256" key="3">
    <source>
        <dbReference type="SAM" id="MobiDB-lite"/>
    </source>
</evidence>
<dbReference type="InterPro" id="IPR033482">
    <property type="entry name" value="EMSY"/>
</dbReference>
<keyword evidence="6" id="KW-1185">Reference proteome</keyword>
<dbReference type="PANTHER" id="PTHR16500">
    <property type="entry name" value="BRCA2-INTERACTING TRANSCRIPTIONAL REPRESSOR EMSY"/>
    <property type="match status" value="1"/>
</dbReference>
<dbReference type="GO" id="GO:0005654">
    <property type="term" value="C:nucleoplasm"/>
    <property type="evidence" value="ECO:0007669"/>
    <property type="project" value="TreeGrafter"/>
</dbReference>
<feature type="compositionally biased region" description="Acidic residues" evidence="3">
    <location>
        <begin position="152"/>
        <end position="165"/>
    </location>
</feature>
<feature type="domain" description="ENT" evidence="4">
    <location>
        <begin position="23"/>
        <end position="107"/>
    </location>
</feature>
<dbReference type="GO" id="GO:0006355">
    <property type="term" value="P:regulation of DNA-templated transcription"/>
    <property type="evidence" value="ECO:0007669"/>
    <property type="project" value="InterPro"/>
</dbReference>
<dbReference type="AlphaFoldDB" id="A0AAV2QAG2"/>
<feature type="compositionally biased region" description="Basic and acidic residues" evidence="3">
    <location>
        <begin position="201"/>
        <end position="210"/>
    </location>
</feature>